<dbReference type="OrthoDB" id="82511at2157"/>
<dbReference type="Proteomes" id="UP000029661">
    <property type="component" value="Chromosome"/>
</dbReference>
<accession>A0A089ZH09</accession>
<proteinExistence type="predicted"/>
<protein>
    <submittedName>
        <fullName evidence="1">Phage-related protein</fullName>
    </submittedName>
</protein>
<dbReference type="Pfam" id="PF04883">
    <property type="entry name" value="HK97-gp10_like"/>
    <property type="match status" value="1"/>
</dbReference>
<reference evidence="1 2" key="1">
    <citation type="submission" date="2013-12" db="EMBL/GenBank/DDBJ databases">
        <title>The complete genome sequence of Methanobacterium sp. BRM9.</title>
        <authorList>
            <consortium name="Pastoral Greenhouse Gas Research Consortium"/>
            <person name="Kelly W.J."/>
            <person name="Leahy S.C."/>
            <person name="Perry R."/>
            <person name="Li D."/>
            <person name="Altermann E."/>
            <person name="Lambie S.C."/>
            <person name="Attwood G.T."/>
        </authorList>
    </citation>
    <scope>NUCLEOTIDE SEQUENCE [LARGE SCALE GENOMIC DNA]</scope>
    <source>
        <strain evidence="1 2">BRM9</strain>
    </source>
</reference>
<dbReference type="GeneID" id="24792838"/>
<dbReference type="STRING" id="2162.BRM9_1674"/>
<dbReference type="EMBL" id="CP006933">
    <property type="protein sequence ID" value="AIS32485.1"/>
    <property type="molecule type" value="Genomic_DNA"/>
</dbReference>
<dbReference type="KEGG" id="mfc:BRM9_1674"/>
<evidence type="ECO:0000313" key="2">
    <source>
        <dbReference type="Proteomes" id="UP000029661"/>
    </source>
</evidence>
<evidence type="ECO:0000313" key="1">
    <source>
        <dbReference type="EMBL" id="AIS32485.1"/>
    </source>
</evidence>
<gene>
    <name evidence="1" type="ORF">BRM9_1674</name>
</gene>
<dbReference type="RefSeq" id="WP_048085441.1">
    <property type="nucleotide sequence ID" value="NZ_CP006933.1"/>
</dbReference>
<name>A0A089ZH09_METFO</name>
<sequence length="146" mass="16327">MPSIGVTVRLDKSPKQLIQKAVKRTVDLSVMELRGNLQRNSPVDHGKMQGSWLIAGQFAGELNQKIISSALYTKFVNDGTGLYGPRGQLIRPKTARKLAFVYKGKKIAVPYVRGIKPRKFVEKSIRETERRVPEFTIRAVMETSGG</sequence>
<dbReference type="InterPro" id="IPR010064">
    <property type="entry name" value="HK97-gp10_tail"/>
</dbReference>
<organism evidence="1 2">
    <name type="scientific">Methanobacterium formicicum</name>
    <dbReference type="NCBI Taxonomy" id="2162"/>
    <lineage>
        <taxon>Archaea</taxon>
        <taxon>Methanobacteriati</taxon>
        <taxon>Methanobacteriota</taxon>
        <taxon>Methanomada group</taxon>
        <taxon>Methanobacteria</taxon>
        <taxon>Methanobacteriales</taxon>
        <taxon>Methanobacteriaceae</taxon>
        <taxon>Methanobacterium</taxon>
    </lineage>
</organism>
<dbReference type="AlphaFoldDB" id="A0A089ZH09"/>